<protein>
    <recommendedName>
        <fullName evidence="3">Prepilin-type N-terminal cleavage/methylation domain-containing protein</fullName>
    </recommendedName>
</protein>
<dbReference type="AlphaFoldDB" id="A0A2S6IUJ0"/>
<accession>A0A2S6IUJ0</accession>
<evidence type="ECO:0008006" key="3">
    <source>
        <dbReference type="Google" id="ProtNLM"/>
    </source>
</evidence>
<dbReference type="InterPro" id="IPR045584">
    <property type="entry name" value="Pilin-like"/>
</dbReference>
<proteinExistence type="predicted"/>
<sequence>MIRQQRPSPDEGLSLVDLTVAAAVLGVLAAAAVPVHAAVVRQAQATAAASDARHAALLSRIAALETGSFRDADLTDEAAIAALPGELAAFRRSPRVRTRVWGIPEAAAGTAPAGSCALAHHDQAGLFAMHDSSHGAVAAGFTATDVPRLVASLPASAPCRRLSGRWHAAVTGTG</sequence>
<evidence type="ECO:0000313" key="2">
    <source>
        <dbReference type="Proteomes" id="UP000239485"/>
    </source>
</evidence>
<evidence type="ECO:0000313" key="1">
    <source>
        <dbReference type="EMBL" id="PPK97931.1"/>
    </source>
</evidence>
<comment type="caution">
    <text evidence="1">The sequence shown here is derived from an EMBL/GenBank/DDBJ whole genome shotgun (WGS) entry which is preliminary data.</text>
</comment>
<dbReference type="RefSeq" id="WP_104431394.1">
    <property type="nucleotide sequence ID" value="NZ_PTJD01000002.1"/>
</dbReference>
<organism evidence="1 2">
    <name type="scientific">Kineococcus xinjiangensis</name>
    <dbReference type="NCBI Taxonomy" id="512762"/>
    <lineage>
        <taxon>Bacteria</taxon>
        <taxon>Bacillati</taxon>
        <taxon>Actinomycetota</taxon>
        <taxon>Actinomycetes</taxon>
        <taxon>Kineosporiales</taxon>
        <taxon>Kineosporiaceae</taxon>
        <taxon>Kineococcus</taxon>
    </lineage>
</organism>
<gene>
    <name evidence="1" type="ORF">CLV92_10281</name>
</gene>
<name>A0A2S6IUJ0_9ACTN</name>
<reference evidence="1 2" key="1">
    <citation type="submission" date="2018-02" db="EMBL/GenBank/DDBJ databases">
        <title>Genomic Encyclopedia of Archaeal and Bacterial Type Strains, Phase II (KMG-II): from individual species to whole genera.</title>
        <authorList>
            <person name="Goeker M."/>
        </authorList>
    </citation>
    <scope>NUCLEOTIDE SEQUENCE [LARGE SCALE GENOMIC DNA]</scope>
    <source>
        <strain evidence="1 2">DSM 22857</strain>
    </source>
</reference>
<dbReference type="Gene3D" id="3.30.700.10">
    <property type="entry name" value="Glycoprotein, Type 4 Pilin"/>
    <property type="match status" value="1"/>
</dbReference>
<dbReference type="EMBL" id="PTJD01000002">
    <property type="protein sequence ID" value="PPK97931.1"/>
    <property type="molecule type" value="Genomic_DNA"/>
</dbReference>
<keyword evidence="2" id="KW-1185">Reference proteome</keyword>
<dbReference type="SUPFAM" id="SSF54523">
    <property type="entry name" value="Pili subunits"/>
    <property type="match status" value="1"/>
</dbReference>
<dbReference type="Proteomes" id="UP000239485">
    <property type="component" value="Unassembled WGS sequence"/>
</dbReference>